<evidence type="ECO:0000259" key="2">
    <source>
        <dbReference type="Pfam" id="PF22669"/>
    </source>
</evidence>
<keyword evidence="1" id="KW-0732">Signal</keyword>
<organism evidence="3 4">
    <name type="scientific">Stachybotrys elegans</name>
    <dbReference type="NCBI Taxonomy" id="80388"/>
    <lineage>
        <taxon>Eukaryota</taxon>
        <taxon>Fungi</taxon>
        <taxon>Dikarya</taxon>
        <taxon>Ascomycota</taxon>
        <taxon>Pezizomycotina</taxon>
        <taxon>Sordariomycetes</taxon>
        <taxon>Hypocreomycetidae</taxon>
        <taxon>Hypocreales</taxon>
        <taxon>Stachybotryaceae</taxon>
        <taxon>Stachybotrys</taxon>
    </lineage>
</organism>
<dbReference type="InterPro" id="IPR000300">
    <property type="entry name" value="IPPc"/>
</dbReference>
<feature type="domain" description="Inositol polyphosphate-related phosphatase" evidence="2">
    <location>
        <begin position="59"/>
        <end position="214"/>
    </location>
</feature>
<dbReference type="EMBL" id="JAGPNK010000001">
    <property type="protein sequence ID" value="KAH7328240.1"/>
    <property type="molecule type" value="Genomic_DNA"/>
</dbReference>
<dbReference type="GO" id="GO:0004519">
    <property type="term" value="F:endonuclease activity"/>
    <property type="evidence" value="ECO:0007669"/>
    <property type="project" value="UniProtKB-KW"/>
</dbReference>
<dbReference type="Pfam" id="PF22669">
    <property type="entry name" value="Exo_endo_phos2"/>
    <property type="match status" value="1"/>
</dbReference>
<dbReference type="GO" id="GO:0046856">
    <property type="term" value="P:phosphatidylinositol dephosphorylation"/>
    <property type="evidence" value="ECO:0007669"/>
    <property type="project" value="InterPro"/>
</dbReference>
<name>A0A8K0T3M4_9HYPO</name>
<evidence type="ECO:0000256" key="1">
    <source>
        <dbReference type="SAM" id="SignalP"/>
    </source>
</evidence>
<keyword evidence="3" id="KW-0378">Hydrolase</keyword>
<dbReference type="GO" id="GO:0005737">
    <property type="term" value="C:cytoplasm"/>
    <property type="evidence" value="ECO:0007669"/>
    <property type="project" value="TreeGrafter"/>
</dbReference>
<keyword evidence="3" id="KW-0255">Endonuclease</keyword>
<evidence type="ECO:0000313" key="3">
    <source>
        <dbReference type="EMBL" id="KAH7328240.1"/>
    </source>
</evidence>
<dbReference type="GO" id="GO:0016791">
    <property type="term" value="F:phosphatase activity"/>
    <property type="evidence" value="ECO:0007669"/>
    <property type="project" value="InterPro"/>
</dbReference>
<feature type="chain" id="PRO_5035447593" evidence="1">
    <location>
        <begin position="21"/>
        <end position="291"/>
    </location>
</feature>
<sequence length="291" mass="32319">MQHKIARLAAWAALATSALAATGEFDVLTMNVAGLPDVLQGNDIPGDKATNSQLIGSKFAQYGYDIIHVQEDFNYHAHIYATDNHPERTPTSGGVPFGSGLNTLSNFPWTAYRRIKWNRCSLIDGADCLTPKGFTFMRVQIAPDVVVDAYNVHADAGTTNADLEARRANMQQVSDYIRDNSAGNAVLIFGDTNTRYSRTGDNTRIFRSNNGMTDAWVELVRGGVEPTEESLCSNPSTTNWCEIVDKVFYRSGDRVKLQALSFDYESHKFLQPDGNILSDHNPIRVNFRWTT</sequence>
<comment type="caution">
    <text evidence="3">The sequence shown here is derived from an EMBL/GenBank/DDBJ whole genome shotgun (WGS) entry which is preliminary data.</text>
</comment>
<proteinExistence type="predicted"/>
<dbReference type="OrthoDB" id="40902at2759"/>
<evidence type="ECO:0000313" key="4">
    <source>
        <dbReference type="Proteomes" id="UP000813444"/>
    </source>
</evidence>
<accession>A0A8K0T3M4</accession>
<keyword evidence="3" id="KW-0540">Nuclease</keyword>
<dbReference type="GO" id="GO:0004767">
    <property type="term" value="F:sphingomyelin phosphodiesterase activity"/>
    <property type="evidence" value="ECO:0007669"/>
    <property type="project" value="InterPro"/>
</dbReference>
<protein>
    <submittedName>
        <fullName evidence="3">Endonuclease/exonuclease/phosphatase</fullName>
    </submittedName>
</protein>
<keyword evidence="4" id="KW-1185">Reference proteome</keyword>
<dbReference type="AlphaFoldDB" id="A0A8K0T3M4"/>
<dbReference type="PANTHER" id="PTHR16320:SF1">
    <property type="entry name" value="SPHINGOMYELINASE DDB_G0288017"/>
    <property type="match status" value="1"/>
</dbReference>
<dbReference type="Gene3D" id="3.60.10.10">
    <property type="entry name" value="Endonuclease/exonuclease/phosphatase"/>
    <property type="match status" value="1"/>
</dbReference>
<reference evidence="3" key="1">
    <citation type="journal article" date="2021" name="Nat. Commun.">
        <title>Genetic determinants of endophytism in the Arabidopsis root mycobiome.</title>
        <authorList>
            <person name="Mesny F."/>
            <person name="Miyauchi S."/>
            <person name="Thiergart T."/>
            <person name="Pickel B."/>
            <person name="Atanasova L."/>
            <person name="Karlsson M."/>
            <person name="Huettel B."/>
            <person name="Barry K.W."/>
            <person name="Haridas S."/>
            <person name="Chen C."/>
            <person name="Bauer D."/>
            <person name="Andreopoulos W."/>
            <person name="Pangilinan J."/>
            <person name="LaButti K."/>
            <person name="Riley R."/>
            <person name="Lipzen A."/>
            <person name="Clum A."/>
            <person name="Drula E."/>
            <person name="Henrissat B."/>
            <person name="Kohler A."/>
            <person name="Grigoriev I.V."/>
            <person name="Martin F.M."/>
            <person name="Hacquard S."/>
        </authorList>
    </citation>
    <scope>NUCLEOTIDE SEQUENCE</scope>
    <source>
        <strain evidence="3">MPI-CAGE-CH-0235</strain>
    </source>
</reference>
<dbReference type="PANTHER" id="PTHR16320">
    <property type="entry name" value="SPHINGOMYELINASE FAMILY MEMBER"/>
    <property type="match status" value="1"/>
</dbReference>
<dbReference type="InterPro" id="IPR038772">
    <property type="entry name" value="Sph/SMPD2-like"/>
</dbReference>
<dbReference type="SUPFAM" id="SSF56219">
    <property type="entry name" value="DNase I-like"/>
    <property type="match status" value="1"/>
</dbReference>
<dbReference type="Proteomes" id="UP000813444">
    <property type="component" value="Unassembled WGS sequence"/>
</dbReference>
<gene>
    <name evidence="3" type="ORF">B0I35DRAFT_472977</name>
</gene>
<feature type="signal peptide" evidence="1">
    <location>
        <begin position="1"/>
        <end position="20"/>
    </location>
</feature>
<dbReference type="InterPro" id="IPR036691">
    <property type="entry name" value="Endo/exonu/phosph_ase_sf"/>
</dbReference>